<organism evidence="2 3">
    <name type="scientific">Gimesia chilikensis</name>
    <dbReference type="NCBI Taxonomy" id="2605989"/>
    <lineage>
        <taxon>Bacteria</taxon>
        <taxon>Pseudomonadati</taxon>
        <taxon>Planctomycetota</taxon>
        <taxon>Planctomycetia</taxon>
        <taxon>Planctomycetales</taxon>
        <taxon>Planctomycetaceae</taxon>
        <taxon>Gimesia</taxon>
    </lineage>
</organism>
<protein>
    <submittedName>
        <fullName evidence="2">Uncharacterized protein</fullName>
    </submittedName>
</protein>
<keyword evidence="3" id="KW-1185">Reference proteome</keyword>
<evidence type="ECO:0000313" key="2">
    <source>
        <dbReference type="EMBL" id="QDT22710.1"/>
    </source>
</evidence>
<dbReference type="EMBL" id="CP036266">
    <property type="protein sequence ID" value="QDT22710.1"/>
    <property type="molecule type" value="Genomic_DNA"/>
</dbReference>
<name>A0A517PTL0_9PLAN</name>
<proteinExistence type="predicted"/>
<sequence precursor="true">MKTTLLCLAIVFTAGLNAQATELTTIYRPASDFDDVIRAQSPTPTYEESIPYGTTPPPGGGYPPAGGGYTVPDGQPFDPNMGAGNLYGAPSPGPGYDPFLTPGAGGIVDPYAGSPMPGYTTGLNGPQPFRFGWSSSLTFGLIPKVRTYAQPGGADGGNFGVFETDVDLKYSTPLRSGWIFSAAPEFDYRGWNGPQFISLPGAGYRFGSDLALSTPANGLWSVQLGFTPALASDFGKSLSSHAWQFDARVVLFYRPSQTWMFAVGAAYWDRLGDYIIPYAGVVWTPNDLWEIRAMFPKSRVSRFLGNVGDKSVWLYGTFEYDIESFEVERTGIANRDQVEFQDYALMLGLRGEGACMSMFLEAGGVFRRRAYFGSGGGFDTKDGFMARFGFQF</sequence>
<dbReference type="Proteomes" id="UP000320421">
    <property type="component" value="Chromosome"/>
</dbReference>
<reference evidence="2 3" key="1">
    <citation type="submission" date="2019-02" db="EMBL/GenBank/DDBJ databases">
        <title>Deep-cultivation of Planctomycetes and their phenomic and genomic characterization uncovers novel biology.</title>
        <authorList>
            <person name="Wiegand S."/>
            <person name="Jogler M."/>
            <person name="Boedeker C."/>
            <person name="Pinto D."/>
            <person name="Vollmers J."/>
            <person name="Rivas-Marin E."/>
            <person name="Kohn T."/>
            <person name="Peeters S.H."/>
            <person name="Heuer A."/>
            <person name="Rast P."/>
            <person name="Oberbeckmann S."/>
            <person name="Bunk B."/>
            <person name="Jeske O."/>
            <person name="Meyerdierks A."/>
            <person name="Storesund J.E."/>
            <person name="Kallscheuer N."/>
            <person name="Luecker S."/>
            <person name="Lage O.M."/>
            <person name="Pohl T."/>
            <person name="Merkel B.J."/>
            <person name="Hornburger P."/>
            <person name="Mueller R.-W."/>
            <person name="Bruemmer F."/>
            <person name="Labrenz M."/>
            <person name="Spormann A.M."/>
            <person name="Op den Camp H."/>
            <person name="Overmann J."/>
            <person name="Amann R."/>
            <person name="Jetten M.S.M."/>
            <person name="Mascher T."/>
            <person name="Medema M.H."/>
            <person name="Devos D.P."/>
            <person name="Kaster A.-K."/>
            <person name="Ovreas L."/>
            <person name="Rohde M."/>
            <person name="Galperin M.Y."/>
            <person name="Jogler C."/>
        </authorList>
    </citation>
    <scope>NUCLEOTIDE SEQUENCE [LARGE SCALE GENOMIC DNA]</scope>
    <source>
        <strain evidence="2 3">HG66A1</strain>
    </source>
</reference>
<evidence type="ECO:0000256" key="1">
    <source>
        <dbReference type="SAM" id="SignalP"/>
    </source>
</evidence>
<gene>
    <name evidence="2" type="ORF">HG66A1_45200</name>
</gene>
<dbReference type="AlphaFoldDB" id="A0A517PTL0"/>
<keyword evidence="1" id="KW-0732">Signal</keyword>
<feature type="chain" id="PRO_5021842817" evidence="1">
    <location>
        <begin position="21"/>
        <end position="392"/>
    </location>
</feature>
<accession>A0A517PTL0</accession>
<evidence type="ECO:0000313" key="3">
    <source>
        <dbReference type="Proteomes" id="UP000320421"/>
    </source>
</evidence>
<feature type="signal peptide" evidence="1">
    <location>
        <begin position="1"/>
        <end position="20"/>
    </location>
</feature>